<keyword evidence="2 4" id="KW-0479">Metal-binding</keyword>
<reference evidence="6" key="1">
    <citation type="journal article" date="2021" name="PeerJ">
        <title>Extensive microbial diversity within the chicken gut microbiome revealed by metagenomics and culture.</title>
        <authorList>
            <person name="Gilroy R."/>
            <person name="Ravi A."/>
            <person name="Getino M."/>
            <person name="Pursley I."/>
            <person name="Horton D.L."/>
            <person name="Alikhan N.F."/>
            <person name="Baker D."/>
            <person name="Gharbi K."/>
            <person name="Hall N."/>
            <person name="Watson M."/>
            <person name="Adriaenssens E.M."/>
            <person name="Foster-Nyarko E."/>
            <person name="Jarju S."/>
            <person name="Secka A."/>
            <person name="Antonio M."/>
            <person name="Oren A."/>
            <person name="Chaudhuri R.R."/>
            <person name="La Ragione R."/>
            <person name="Hildebrand F."/>
            <person name="Pallen M.J."/>
        </authorList>
    </citation>
    <scope>NUCLEOTIDE SEQUENCE</scope>
    <source>
        <strain evidence="6">ChiGjej4B4-7305</strain>
    </source>
</reference>
<feature type="binding site" evidence="4">
    <location>
        <position position="52"/>
    </location>
    <ligand>
        <name>molybdate</name>
        <dbReference type="ChEBI" id="CHEBI:36264"/>
    </ligand>
</feature>
<evidence type="ECO:0000313" key="7">
    <source>
        <dbReference type="Proteomes" id="UP000824037"/>
    </source>
</evidence>
<dbReference type="PIRSF" id="PIRSF004846">
    <property type="entry name" value="ModA"/>
    <property type="match status" value="1"/>
</dbReference>
<dbReference type="PANTHER" id="PTHR30632">
    <property type="entry name" value="MOLYBDATE-BINDING PERIPLASMIC PROTEIN"/>
    <property type="match status" value="1"/>
</dbReference>
<feature type="chain" id="PRO_5039203976" evidence="5">
    <location>
        <begin position="21"/>
        <end position="263"/>
    </location>
</feature>
<feature type="binding site" evidence="4">
    <location>
        <position position="183"/>
    </location>
    <ligand>
        <name>molybdate</name>
        <dbReference type="ChEBI" id="CHEBI:36264"/>
    </ligand>
</feature>
<dbReference type="GO" id="GO:0046872">
    <property type="term" value="F:metal ion binding"/>
    <property type="evidence" value="ECO:0007669"/>
    <property type="project" value="UniProtKB-KW"/>
</dbReference>
<protein>
    <submittedName>
        <fullName evidence="6">Molybdate ABC transporter substrate-binding protein</fullName>
    </submittedName>
</protein>
<dbReference type="SUPFAM" id="SSF53850">
    <property type="entry name" value="Periplasmic binding protein-like II"/>
    <property type="match status" value="1"/>
</dbReference>
<dbReference type="Pfam" id="PF13531">
    <property type="entry name" value="SBP_bac_11"/>
    <property type="match status" value="1"/>
</dbReference>
<dbReference type="NCBIfam" id="TIGR01256">
    <property type="entry name" value="modA"/>
    <property type="match status" value="1"/>
</dbReference>
<dbReference type="Gene3D" id="3.40.190.10">
    <property type="entry name" value="Periplasmic binding protein-like II"/>
    <property type="match status" value="2"/>
</dbReference>
<dbReference type="Proteomes" id="UP000824037">
    <property type="component" value="Unassembled WGS sequence"/>
</dbReference>
<dbReference type="PROSITE" id="PS51257">
    <property type="entry name" value="PROKAR_LIPOPROTEIN"/>
    <property type="match status" value="1"/>
</dbReference>
<evidence type="ECO:0000256" key="5">
    <source>
        <dbReference type="SAM" id="SignalP"/>
    </source>
</evidence>
<evidence type="ECO:0000256" key="3">
    <source>
        <dbReference type="ARBA" id="ARBA00022729"/>
    </source>
</evidence>
<name>A0A9D2J6D9_9MICO</name>
<dbReference type="GO" id="GO:0030973">
    <property type="term" value="F:molybdate ion binding"/>
    <property type="evidence" value="ECO:0007669"/>
    <property type="project" value="TreeGrafter"/>
</dbReference>
<sequence>MSTRRTAGWLAGAAALALSAACGSGGAGGSGGSEATGEGGGDQTLTVFAAASLTEPMDELLEMFAAEHPDVTIEPAVYDGSSTLVTQLTEGAQADVLATANTTTMDDLVAAFGDQDYQPTVFATNTLVIAVPEGNPQGITSLADLTEATFVVCAPEVPCGAAATELFELAGFDGEPISLEQNVTATAERVASGEVDAGLVYATDVASRDAELDAVVPDAAAEVVNEYPIVALDGSELGQELADLVLSEEGTAVLTGYGFGVPE</sequence>
<reference evidence="6" key="2">
    <citation type="submission" date="2021-04" db="EMBL/GenBank/DDBJ databases">
        <authorList>
            <person name="Gilroy R."/>
        </authorList>
    </citation>
    <scope>NUCLEOTIDE SEQUENCE</scope>
    <source>
        <strain evidence="6">ChiGjej4B4-7305</strain>
    </source>
</reference>
<dbReference type="InterPro" id="IPR005950">
    <property type="entry name" value="ModA"/>
</dbReference>
<feature type="binding site" evidence="4">
    <location>
        <position position="81"/>
    </location>
    <ligand>
        <name>molybdate</name>
        <dbReference type="ChEBI" id="CHEBI:36264"/>
    </ligand>
</feature>
<dbReference type="GO" id="GO:0015689">
    <property type="term" value="P:molybdate ion transport"/>
    <property type="evidence" value="ECO:0007669"/>
    <property type="project" value="InterPro"/>
</dbReference>
<gene>
    <name evidence="6" type="primary">modA</name>
    <name evidence="6" type="ORF">H9815_16250</name>
</gene>
<organism evidence="6 7">
    <name type="scientific">Candidatus Ruania gallistercoris</name>
    <dbReference type="NCBI Taxonomy" id="2838746"/>
    <lineage>
        <taxon>Bacteria</taxon>
        <taxon>Bacillati</taxon>
        <taxon>Actinomycetota</taxon>
        <taxon>Actinomycetes</taxon>
        <taxon>Micrococcales</taxon>
        <taxon>Ruaniaceae</taxon>
        <taxon>Ruania</taxon>
    </lineage>
</organism>
<feature type="binding site" evidence="4">
    <location>
        <position position="201"/>
    </location>
    <ligand>
        <name>molybdate</name>
        <dbReference type="ChEBI" id="CHEBI:36264"/>
    </ligand>
</feature>
<evidence type="ECO:0000256" key="4">
    <source>
        <dbReference type="PIRSR" id="PIRSR004846-1"/>
    </source>
</evidence>
<keyword evidence="4" id="KW-0500">Molybdenum</keyword>
<comment type="caution">
    <text evidence="6">The sequence shown here is derived from an EMBL/GenBank/DDBJ whole genome shotgun (WGS) entry which is preliminary data.</text>
</comment>
<proteinExistence type="inferred from homology"/>
<dbReference type="EMBL" id="DXBY01000278">
    <property type="protein sequence ID" value="HIZ37329.1"/>
    <property type="molecule type" value="Genomic_DNA"/>
</dbReference>
<feature type="signal peptide" evidence="5">
    <location>
        <begin position="1"/>
        <end position="20"/>
    </location>
</feature>
<comment type="similarity">
    <text evidence="1">Belongs to the bacterial solute-binding protein ModA family.</text>
</comment>
<dbReference type="AlphaFoldDB" id="A0A9D2J6D9"/>
<accession>A0A9D2J6D9</accession>
<keyword evidence="3 5" id="KW-0732">Signal</keyword>
<evidence type="ECO:0000256" key="1">
    <source>
        <dbReference type="ARBA" id="ARBA00009175"/>
    </source>
</evidence>
<evidence type="ECO:0000256" key="2">
    <source>
        <dbReference type="ARBA" id="ARBA00022723"/>
    </source>
</evidence>
<dbReference type="PANTHER" id="PTHR30632:SF0">
    <property type="entry name" value="SULFATE-BINDING PROTEIN"/>
    <property type="match status" value="1"/>
</dbReference>
<dbReference type="InterPro" id="IPR050682">
    <property type="entry name" value="ModA/WtpA"/>
</dbReference>
<evidence type="ECO:0000313" key="6">
    <source>
        <dbReference type="EMBL" id="HIZ37329.1"/>
    </source>
</evidence>